<keyword evidence="3" id="KW-1185">Reference proteome</keyword>
<dbReference type="CDD" id="cd05263">
    <property type="entry name" value="MupV_like_SDR_e"/>
    <property type="match status" value="1"/>
</dbReference>
<dbReference type="EMBL" id="AVPF01000022">
    <property type="protein sequence ID" value="KGX87845.1"/>
    <property type="molecule type" value="Genomic_DNA"/>
</dbReference>
<accession>A0A0A5G9Q5</accession>
<dbReference type="RefSeq" id="WP_027446705.1">
    <property type="nucleotide sequence ID" value="NZ_AULJ01000039.1"/>
</dbReference>
<dbReference type="InterPro" id="IPR013120">
    <property type="entry name" value="FAR_NAD-bd"/>
</dbReference>
<dbReference type="eggNOG" id="COG3320">
    <property type="taxonomic scope" value="Bacteria"/>
</dbReference>
<evidence type="ECO:0000313" key="2">
    <source>
        <dbReference type="EMBL" id="KGX87845.1"/>
    </source>
</evidence>
<dbReference type="GO" id="GO:0080019">
    <property type="term" value="F:alcohol-forming very long-chain fatty acyl-CoA reductase activity"/>
    <property type="evidence" value="ECO:0007669"/>
    <property type="project" value="InterPro"/>
</dbReference>
<proteinExistence type="predicted"/>
<dbReference type="GO" id="GO:0010345">
    <property type="term" value="P:suberin biosynthetic process"/>
    <property type="evidence" value="ECO:0007669"/>
    <property type="project" value="TreeGrafter"/>
</dbReference>
<evidence type="ECO:0000313" key="3">
    <source>
        <dbReference type="Proteomes" id="UP000030403"/>
    </source>
</evidence>
<dbReference type="Pfam" id="PF07993">
    <property type="entry name" value="NAD_binding_4"/>
    <property type="match status" value="1"/>
</dbReference>
<dbReference type="OrthoDB" id="9807212at2"/>
<comment type="caution">
    <text evidence="2">The sequence shown here is derived from an EMBL/GenBank/DDBJ whole genome shotgun (WGS) entry which is preliminary data.</text>
</comment>
<dbReference type="STRING" id="1385511.GCA_000425225_03068"/>
<dbReference type="Gene3D" id="3.40.50.720">
    <property type="entry name" value="NAD(P)-binding Rossmann-like Domain"/>
    <property type="match status" value="1"/>
</dbReference>
<sequence length="365" mass="42019">MSHVYFFTGFPGFLTSHLIKQIVHEEFPIEKIYLFILPSTRTMAQCKIHELCEELDISNHLFELIEGDITKENLNLADSTSETLLNSITHAYHLAAIYDLSVPYEPAYNVNVLGTKHVNEWLLKAKYLERYTYFSTAYVSGKRTGTIKETDLKHGQGFKNHYESTKYKAELLVHDLKGKLPVTIIRPGIVVGDSQTGKTSKFDGPYFILNLFDRLHFLPTIPYFGKGYAEANFVPVDYVIRASVFLSHHTNSIGQTYHLTDPNPYQSHEVYRMLMEALLGKTPSYRIPLHAAKLPLNLLPVRRWLNIQKQTIPYFIYNSHYDTSLATSALRGTEIECPDFETVIPQLIHFYRSHKHDEDKKVTIS</sequence>
<protein>
    <recommendedName>
        <fullName evidence="1">Thioester reductase (TE) domain-containing protein</fullName>
    </recommendedName>
</protein>
<evidence type="ECO:0000259" key="1">
    <source>
        <dbReference type="Pfam" id="PF07993"/>
    </source>
</evidence>
<dbReference type="Proteomes" id="UP000030403">
    <property type="component" value="Unassembled WGS sequence"/>
</dbReference>
<dbReference type="PANTHER" id="PTHR11011:SF45">
    <property type="entry name" value="FATTY ACYL-COA REDUCTASE CG8306-RELATED"/>
    <property type="match status" value="1"/>
</dbReference>
<organism evidence="2 3">
    <name type="scientific">Pontibacillus marinus BH030004 = DSM 16465</name>
    <dbReference type="NCBI Taxonomy" id="1385511"/>
    <lineage>
        <taxon>Bacteria</taxon>
        <taxon>Bacillati</taxon>
        <taxon>Bacillota</taxon>
        <taxon>Bacilli</taxon>
        <taxon>Bacillales</taxon>
        <taxon>Bacillaceae</taxon>
        <taxon>Pontibacillus</taxon>
    </lineage>
</organism>
<dbReference type="InterPro" id="IPR036291">
    <property type="entry name" value="NAD(P)-bd_dom_sf"/>
</dbReference>
<name>A0A0A5G9Q5_9BACI</name>
<dbReference type="GO" id="GO:0035336">
    <property type="term" value="P:long-chain fatty-acyl-CoA metabolic process"/>
    <property type="evidence" value="ECO:0007669"/>
    <property type="project" value="TreeGrafter"/>
</dbReference>
<dbReference type="PANTHER" id="PTHR11011">
    <property type="entry name" value="MALE STERILITY PROTEIN 2-RELATED"/>
    <property type="match status" value="1"/>
</dbReference>
<dbReference type="SUPFAM" id="SSF51735">
    <property type="entry name" value="NAD(P)-binding Rossmann-fold domains"/>
    <property type="match status" value="1"/>
</dbReference>
<reference evidence="2 3" key="1">
    <citation type="submission" date="2013-08" db="EMBL/GenBank/DDBJ databases">
        <authorList>
            <person name="Huang J."/>
            <person name="Wang G."/>
        </authorList>
    </citation>
    <scope>NUCLEOTIDE SEQUENCE [LARGE SCALE GENOMIC DNA]</scope>
    <source>
        <strain evidence="2 3">BH030004</strain>
    </source>
</reference>
<dbReference type="InterPro" id="IPR026055">
    <property type="entry name" value="FAR"/>
</dbReference>
<gene>
    <name evidence="2" type="ORF">N783_09170</name>
</gene>
<dbReference type="AlphaFoldDB" id="A0A0A5G9Q5"/>
<feature type="domain" description="Thioester reductase (TE)" evidence="1">
    <location>
        <begin position="8"/>
        <end position="242"/>
    </location>
</feature>